<dbReference type="AlphaFoldDB" id="A0A7W1XQ96"/>
<gene>
    <name evidence="1" type="ORF">H2C83_02915</name>
</gene>
<accession>A0A7W1XQ96</accession>
<keyword evidence="2" id="KW-1185">Reference proteome</keyword>
<organism evidence="1 2">
    <name type="scientific">Thermoactinomyces mirandus</name>
    <dbReference type="NCBI Taxonomy" id="2756294"/>
    <lineage>
        <taxon>Bacteria</taxon>
        <taxon>Bacillati</taxon>
        <taxon>Bacillota</taxon>
        <taxon>Bacilli</taxon>
        <taxon>Bacillales</taxon>
        <taxon>Thermoactinomycetaceae</taxon>
        <taxon>Thermoactinomyces</taxon>
    </lineage>
</organism>
<evidence type="ECO:0000313" key="2">
    <source>
        <dbReference type="Proteomes" id="UP000538292"/>
    </source>
</evidence>
<comment type="caution">
    <text evidence="1">The sequence shown here is derived from an EMBL/GenBank/DDBJ whole genome shotgun (WGS) entry which is preliminary data.</text>
</comment>
<dbReference type="Proteomes" id="UP000538292">
    <property type="component" value="Unassembled WGS sequence"/>
</dbReference>
<sequence>METFLFHLLVVPGIFLLGRLSGSVKISGFRAKAVSSRQKDRLSSRSQ</sequence>
<name>A0A7W1XQ96_9BACL</name>
<protein>
    <submittedName>
        <fullName evidence="1">Uncharacterized protein</fullName>
    </submittedName>
</protein>
<evidence type="ECO:0000313" key="1">
    <source>
        <dbReference type="EMBL" id="MBA4601293.1"/>
    </source>
</evidence>
<dbReference type="RefSeq" id="WP_181737620.1">
    <property type="nucleotide sequence ID" value="NZ_JACEOL010000008.1"/>
</dbReference>
<proteinExistence type="predicted"/>
<dbReference type="EMBL" id="JACEOL010000008">
    <property type="protein sequence ID" value="MBA4601293.1"/>
    <property type="molecule type" value="Genomic_DNA"/>
</dbReference>
<reference evidence="1 2" key="1">
    <citation type="submission" date="2020-07" db="EMBL/GenBank/DDBJ databases">
        <title>Thermoactinomyces phylogeny.</title>
        <authorList>
            <person name="Dunlap C."/>
        </authorList>
    </citation>
    <scope>NUCLEOTIDE SEQUENCE [LARGE SCALE GENOMIC DNA]</scope>
    <source>
        <strain evidence="1 2">AMNI-1</strain>
    </source>
</reference>